<evidence type="ECO:0000256" key="2">
    <source>
        <dbReference type="ARBA" id="ARBA00022692"/>
    </source>
</evidence>
<evidence type="ECO:0000256" key="4">
    <source>
        <dbReference type="ARBA" id="ARBA00023136"/>
    </source>
</evidence>
<dbReference type="RefSeq" id="WP_290317106.1">
    <property type="nucleotide sequence ID" value="NZ_JAUFPN010000143.1"/>
</dbReference>
<evidence type="ECO:0000256" key="5">
    <source>
        <dbReference type="SAM" id="Phobius"/>
    </source>
</evidence>
<protein>
    <submittedName>
        <fullName evidence="7">MFS transporter</fullName>
    </submittedName>
</protein>
<dbReference type="SUPFAM" id="SSF103473">
    <property type="entry name" value="MFS general substrate transporter"/>
    <property type="match status" value="1"/>
</dbReference>
<accession>A0ABT8A6S8</accession>
<feature type="transmembrane region" description="Helical" evidence="5">
    <location>
        <begin position="53"/>
        <end position="71"/>
    </location>
</feature>
<feature type="domain" description="Major facilitator superfamily (MFS) profile" evidence="6">
    <location>
        <begin position="18"/>
        <end position="461"/>
    </location>
</feature>
<proteinExistence type="predicted"/>
<feature type="transmembrane region" description="Helical" evidence="5">
    <location>
        <begin position="413"/>
        <end position="434"/>
    </location>
</feature>
<dbReference type="Pfam" id="PF07690">
    <property type="entry name" value="MFS_1"/>
    <property type="match status" value="1"/>
</dbReference>
<evidence type="ECO:0000256" key="1">
    <source>
        <dbReference type="ARBA" id="ARBA00004141"/>
    </source>
</evidence>
<dbReference type="Proteomes" id="UP001529369">
    <property type="component" value="Unassembled WGS sequence"/>
</dbReference>
<dbReference type="Gene3D" id="1.20.1250.20">
    <property type="entry name" value="MFS general substrate transporter like domains"/>
    <property type="match status" value="1"/>
</dbReference>
<feature type="transmembrane region" description="Helical" evidence="5">
    <location>
        <begin position="341"/>
        <end position="362"/>
    </location>
</feature>
<feature type="transmembrane region" description="Helical" evidence="5">
    <location>
        <begin position="209"/>
        <end position="229"/>
    </location>
</feature>
<dbReference type="Gene3D" id="1.20.1720.10">
    <property type="entry name" value="Multidrug resistance protein D"/>
    <property type="match status" value="1"/>
</dbReference>
<feature type="transmembrane region" description="Helical" evidence="5">
    <location>
        <begin position="368"/>
        <end position="392"/>
    </location>
</feature>
<evidence type="ECO:0000313" key="8">
    <source>
        <dbReference type="Proteomes" id="UP001529369"/>
    </source>
</evidence>
<feature type="transmembrane region" description="Helical" evidence="5">
    <location>
        <begin position="141"/>
        <end position="163"/>
    </location>
</feature>
<feature type="transmembrane region" description="Helical" evidence="5">
    <location>
        <begin position="471"/>
        <end position="490"/>
    </location>
</feature>
<sequence length="499" mass="50639">MAEPRMSPAEMRRAFFLTFPGVAPAIILSAIDQTIVATALPAIAGSLGAVEHLSWVVVAYLIAATIAAPVFGRLGDVFGRRRLLLVALGLAALGAALSAAAPSFGVLILGRLIQGFAGGGMATLAMALIGEAVPPRERGRFQAYIVASFTTASCLGPITGGFMTEHFGWRAVFWVLLPWIAVAVPLALRIPARPEGLSRARQAGFRFDLPGVLLFAGFVAPALMALSQVQKLRLSALPAAAGLAAVAALSLVLLLRQERRVRDPLLPLPLLAEPTVLRSNLMTACAHGALIALLTFLPIYLQSVRGASAVQAGVLLLPLSLGGAIGGLSSGWLMTRTGIGMPFATFGLALAAAALAAIALLAGGLPDWGVAGLFGVVAVGFGCSYPVVQITVQVAGGPGRLGAAAASVQFSRTLGAAVATAVLGALLFGTLAAGDATVAAHFARLVQTGPGLLATLPAEAQAALRGGLGEAFRAAFLGAAAMAAAGSWLASRVPLQRIV</sequence>
<feature type="transmembrane region" description="Helical" evidence="5">
    <location>
        <begin position="276"/>
        <end position="301"/>
    </location>
</feature>
<dbReference type="PANTHER" id="PTHR23501">
    <property type="entry name" value="MAJOR FACILITATOR SUPERFAMILY"/>
    <property type="match status" value="1"/>
</dbReference>
<keyword evidence="3 5" id="KW-1133">Transmembrane helix</keyword>
<evidence type="ECO:0000313" key="7">
    <source>
        <dbReference type="EMBL" id="MDN3565289.1"/>
    </source>
</evidence>
<comment type="subcellular location">
    <subcellularLocation>
        <location evidence="1">Membrane</location>
        <topology evidence="1">Multi-pass membrane protein</topology>
    </subcellularLocation>
</comment>
<dbReference type="InterPro" id="IPR011701">
    <property type="entry name" value="MFS"/>
</dbReference>
<keyword evidence="8" id="KW-1185">Reference proteome</keyword>
<feature type="transmembrane region" description="Helical" evidence="5">
    <location>
        <begin position="235"/>
        <end position="255"/>
    </location>
</feature>
<gene>
    <name evidence="7" type="ORF">QWZ14_13035</name>
</gene>
<feature type="transmembrane region" description="Helical" evidence="5">
    <location>
        <begin position="83"/>
        <end position="102"/>
    </location>
</feature>
<dbReference type="InterPro" id="IPR020846">
    <property type="entry name" value="MFS_dom"/>
</dbReference>
<evidence type="ECO:0000259" key="6">
    <source>
        <dbReference type="PROSITE" id="PS50850"/>
    </source>
</evidence>
<feature type="transmembrane region" description="Helical" evidence="5">
    <location>
        <begin position="169"/>
        <end position="188"/>
    </location>
</feature>
<dbReference type="PROSITE" id="PS50850">
    <property type="entry name" value="MFS"/>
    <property type="match status" value="1"/>
</dbReference>
<dbReference type="PANTHER" id="PTHR23501:SF197">
    <property type="entry name" value="COMD"/>
    <property type="match status" value="1"/>
</dbReference>
<comment type="caution">
    <text evidence="7">The sequence shown here is derived from an EMBL/GenBank/DDBJ whole genome shotgun (WGS) entry which is preliminary data.</text>
</comment>
<reference evidence="8" key="1">
    <citation type="journal article" date="2019" name="Int. J. Syst. Evol. Microbiol.">
        <title>The Global Catalogue of Microorganisms (GCM) 10K type strain sequencing project: providing services to taxonomists for standard genome sequencing and annotation.</title>
        <authorList>
            <consortium name="The Broad Institute Genomics Platform"/>
            <consortium name="The Broad Institute Genome Sequencing Center for Infectious Disease"/>
            <person name="Wu L."/>
            <person name="Ma J."/>
        </authorList>
    </citation>
    <scope>NUCLEOTIDE SEQUENCE [LARGE SCALE GENOMIC DNA]</scope>
    <source>
        <strain evidence="8">CECT 7131</strain>
    </source>
</reference>
<dbReference type="PROSITE" id="PS00217">
    <property type="entry name" value="SUGAR_TRANSPORT_2"/>
    <property type="match status" value="1"/>
</dbReference>
<feature type="transmembrane region" description="Helical" evidence="5">
    <location>
        <begin position="313"/>
        <end position="334"/>
    </location>
</feature>
<evidence type="ECO:0000256" key="3">
    <source>
        <dbReference type="ARBA" id="ARBA00022989"/>
    </source>
</evidence>
<dbReference type="InterPro" id="IPR005829">
    <property type="entry name" value="Sugar_transporter_CS"/>
</dbReference>
<keyword evidence="4 5" id="KW-0472">Membrane</keyword>
<dbReference type="EMBL" id="JAUFPN010000143">
    <property type="protein sequence ID" value="MDN3565289.1"/>
    <property type="molecule type" value="Genomic_DNA"/>
</dbReference>
<name>A0ABT8A6S8_9PROT</name>
<keyword evidence="2 5" id="KW-0812">Transmembrane</keyword>
<dbReference type="InterPro" id="IPR036259">
    <property type="entry name" value="MFS_trans_sf"/>
</dbReference>
<feature type="transmembrane region" description="Helical" evidence="5">
    <location>
        <begin position="108"/>
        <end position="129"/>
    </location>
</feature>
<organism evidence="7 8">
    <name type="scientific">Paeniroseomonas aquatica</name>
    <dbReference type="NCBI Taxonomy" id="373043"/>
    <lineage>
        <taxon>Bacteria</taxon>
        <taxon>Pseudomonadati</taxon>
        <taxon>Pseudomonadota</taxon>
        <taxon>Alphaproteobacteria</taxon>
        <taxon>Acetobacterales</taxon>
        <taxon>Acetobacteraceae</taxon>
        <taxon>Paeniroseomonas</taxon>
    </lineage>
</organism>